<evidence type="ECO:0000256" key="7">
    <source>
        <dbReference type="RuleBase" id="RU365095"/>
    </source>
</evidence>
<dbReference type="Pfam" id="PF01182">
    <property type="entry name" value="Glucosamine_iso"/>
    <property type="match status" value="1"/>
</dbReference>
<dbReference type="NCBIfam" id="TIGR01198">
    <property type="entry name" value="pgl"/>
    <property type="match status" value="1"/>
</dbReference>
<organism evidence="9 10">
    <name type="scientific">Eiseniibacteriota bacterium</name>
    <dbReference type="NCBI Taxonomy" id="2212470"/>
    <lineage>
        <taxon>Bacteria</taxon>
        <taxon>Candidatus Eiseniibacteriota</taxon>
    </lineage>
</organism>
<comment type="catalytic activity">
    <reaction evidence="1 7">
        <text>6-phospho-D-glucono-1,5-lactone + H2O = 6-phospho-D-gluconate + H(+)</text>
        <dbReference type="Rhea" id="RHEA:12556"/>
        <dbReference type="ChEBI" id="CHEBI:15377"/>
        <dbReference type="ChEBI" id="CHEBI:15378"/>
        <dbReference type="ChEBI" id="CHEBI:57955"/>
        <dbReference type="ChEBI" id="CHEBI:58759"/>
        <dbReference type="EC" id="3.1.1.31"/>
    </reaction>
</comment>
<dbReference type="GO" id="GO:0005975">
    <property type="term" value="P:carbohydrate metabolic process"/>
    <property type="evidence" value="ECO:0007669"/>
    <property type="project" value="UniProtKB-UniRule"/>
</dbReference>
<dbReference type="EC" id="3.1.1.31" evidence="5 7"/>
<dbReference type="PANTHER" id="PTHR11054:SF0">
    <property type="entry name" value="6-PHOSPHOGLUCONOLACTONASE"/>
    <property type="match status" value="1"/>
</dbReference>
<evidence type="ECO:0000256" key="2">
    <source>
        <dbReference type="ARBA" id="ARBA00002681"/>
    </source>
</evidence>
<dbReference type="InterPro" id="IPR005900">
    <property type="entry name" value="6-phosphogluconolactonase_DevB"/>
</dbReference>
<dbReference type="SUPFAM" id="SSF100950">
    <property type="entry name" value="NagB/RpiA/CoA transferase-like"/>
    <property type="match status" value="1"/>
</dbReference>
<reference evidence="9 10" key="1">
    <citation type="journal article" date="2019" name="Nat. Microbiol.">
        <title>Mediterranean grassland soil C-N compound turnover is dependent on rainfall and depth, and is mediated by genomically divergent microorganisms.</title>
        <authorList>
            <person name="Diamond S."/>
            <person name="Andeer P.F."/>
            <person name="Li Z."/>
            <person name="Crits-Christoph A."/>
            <person name="Burstein D."/>
            <person name="Anantharaman K."/>
            <person name="Lane K.R."/>
            <person name="Thomas B.C."/>
            <person name="Pan C."/>
            <person name="Northen T.R."/>
            <person name="Banfield J.F."/>
        </authorList>
    </citation>
    <scope>NUCLEOTIDE SEQUENCE [LARGE SCALE GENOMIC DNA]</scope>
    <source>
        <strain evidence="9">WS_3</strain>
    </source>
</reference>
<dbReference type="UniPathway" id="UPA00115">
    <property type="reaction ID" value="UER00409"/>
</dbReference>
<dbReference type="GO" id="GO:0017057">
    <property type="term" value="F:6-phosphogluconolactonase activity"/>
    <property type="evidence" value="ECO:0007669"/>
    <property type="project" value="UniProtKB-UniRule"/>
</dbReference>
<gene>
    <name evidence="7 9" type="primary">pgl</name>
    <name evidence="9" type="ORF">E6K73_08510</name>
</gene>
<evidence type="ECO:0000259" key="8">
    <source>
        <dbReference type="Pfam" id="PF01182"/>
    </source>
</evidence>
<dbReference type="InterPro" id="IPR037171">
    <property type="entry name" value="NagB/RpiA_transferase-like"/>
</dbReference>
<evidence type="ECO:0000313" key="10">
    <source>
        <dbReference type="Proteomes" id="UP000320184"/>
    </source>
</evidence>
<feature type="domain" description="Glucosamine/galactosamine-6-phosphate isomerase" evidence="8">
    <location>
        <begin position="6"/>
        <end position="217"/>
    </location>
</feature>
<sequence>MVRVYEDAEELARAVADVVVRAAAESIAAREGFRLAVPGGRTPARLYALLASDGYREKIDWSRVTILFADERAVSPAHPDSNYRLVRAALIGPAGIPEENVHRMRGEVSGLQAEARDYEAFLLEPIDLLVLGVGSDGHIASIFPGTSAAEKDEDGRVVVVTNSPKPPPSRLTLTPRAIREAREVAVMVSGPDKAAVVAQALTGEGKPSLVPARWVRDRDWYLDRKAAKLLPDLARRQAEPGGRG</sequence>
<dbReference type="Gene3D" id="3.40.50.1360">
    <property type="match status" value="1"/>
</dbReference>
<evidence type="ECO:0000256" key="4">
    <source>
        <dbReference type="ARBA" id="ARBA00010662"/>
    </source>
</evidence>
<evidence type="ECO:0000256" key="1">
    <source>
        <dbReference type="ARBA" id="ARBA00000832"/>
    </source>
</evidence>
<evidence type="ECO:0000256" key="6">
    <source>
        <dbReference type="ARBA" id="ARBA00020337"/>
    </source>
</evidence>
<comment type="function">
    <text evidence="2 7">Hydrolysis of 6-phosphogluconolactone to 6-phosphogluconate.</text>
</comment>
<comment type="similarity">
    <text evidence="4 7">Belongs to the glucosamine/galactosamine-6-phosphate isomerase family. 6-phosphogluconolactonase subfamily.</text>
</comment>
<dbReference type="GO" id="GO:0006098">
    <property type="term" value="P:pentose-phosphate shunt"/>
    <property type="evidence" value="ECO:0007669"/>
    <property type="project" value="UniProtKB-UniPathway"/>
</dbReference>
<dbReference type="InterPro" id="IPR039104">
    <property type="entry name" value="6PGL"/>
</dbReference>
<accession>A0A538SFL9</accession>
<dbReference type="AlphaFoldDB" id="A0A538SFL9"/>
<evidence type="ECO:0000256" key="3">
    <source>
        <dbReference type="ARBA" id="ARBA00004961"/>
    </source>
</evidence>
<dbReference type="InterPro" id="IPR006148">
    <property type="entry name" value="Glc/Gal-6P_isomerase"/>
</dbReference>
<comment type="pathway">
    <text evidence="3 7">Carbohydrate degradation; pentose phosphate pathway; D-ribulose 5-phosphate from D-glucose 6-phosphate (oxidative stage): step 2/3.</text>
</comment>
<comment type="caution">
    <text evidence="9">The sequence shown here is derived from an EMBL/GenBank/DDBJ whole genome shotgun (WGS) entry which is preliminary data.</text>
</comment>
<name>A0A538SFL9_UNCEI</name>
<evidence type="ECO:0000313" key="9">
    <source>
        <dbReference type="EMBL" id="TMQ50169.1"/>
    </source>
</evidence>
<evidence type="ECO:0000256" key="5">
    <source>
        <dbReference type="ARBA" id="ARBA00013198"/>
    </source>
</evidence>
<proteinExistence type="inferred from homology"/>
<dbReference type="EMBL" id="VBOT01000105">
    <property type="protein sequence ID" value="TMQ50169.1"/>
    <property type="molecule type" value="Genomic_DNA"/>
</dbReference>
<dbReference type="PANTHER" id="PTHR11054">
    <property type="entry name" value="6-PHOSPHOGLUCONOLACTONASE"/>
    <property type="match status" value="1"/>
</dbReference>
<dbReference type="Proteomes" id="UP000320184">
    <property type="component" value="Unassembled WGS sequence"/>
</dbReference>
<protein>
    <recommendedName>
        <fullName evidence="6 7">6-phosphogluconolactonase</fullName>
        <shortName evidence="7">6PGL</shortName>
        <ecNumber evidence="5 7">3.1.1.31</ecNumber>
    </recommendedName>
</protein>
<dbReference type="CDD" id="cd01400">
    <property type="entry name" value="6PGL"/>
    <property type="match status" value="1"/>
</dbReference>
<keyword evidence="7 9" id="KW-0378">Hydrolase</keyword>